<dbReference type="STRING" id="2025994.A0A2T2ZX19"/>
<feature type="domain" description="DUF7082" evidence="2">
    <location>
        <begin position="487"/>
        <end position="642"/>
    </location>
</feature>
<dbReference type="PANTHER" id="PTHR39463">
    <property type="entry name" value="MEDUSA"/>
    <property type="match status" value="1"/>
</dbReference>
<feature type="region of interest" description="Disordered" evidence="1">
    <location>
        <begin position="733"/>
        <end position="794"/>
    </location>
</feature>
<evidence type="ECO:0000313" key="3">
    <source>
        <dbReference type="EMBL" id="PSR78781.1"/>
    </source>
</evidence>
<keyword evidence="4" id="KW-1185">Reference proteome</keyword>
<dbReference type="AlphaFoldDB" id="A0A2T2ZX19"/>
<dbReference type="Pfam" id="PF23305">
    <property type="entry name" value="DUF7082"/>
    <property type="match status" value="1"/>
</dbReference>
<dbReference type="GO" id="GO:0005634">
    <property type="term" value="C:nucleus"/>
    <property type="evidence" value="ECO:0007669"/>
    <property type="project" value="TreeGrafter"/>
</dbReference>
<gene>
    <name evidence="3" type="ORF">BD289DRAFT_456111</name>
</gene>
<proteinExistence type="predicted"/>
<feature type="compositionally biased region" description="Low complexity" evidence="1">
    <location>
        <begin position="746"/>
        <end position="761"/>
    </location>
</feature>
<dbReference type="Proteomes" id="UP000241462">
    <property type="component" value="Unassembled WGS sequence"/>
</dbReference>
<reference evidence="3 4" key="1">
    <citation type="journal article" date="2018" name="Mycol. Prog.">
        <title>Coniella lustricola, a new species from submerged detritus.</title>
        <authorList>
            <person name="Raudabaugh D.B."/>
            <person name="Iturriaga T."/>
            <person name="Carver A."/>
            <person name="Mondo S."/>
            <person name="Pangilinan J."/>
            <person name="Lipzen A."/>
            <person name="He G."/>
            <person name="Amirebrahimi M."/>
            <person name="Grigoriev I.V."/>
            <person name="Miller A.N."/>
        </authorList>
    </citation>
    <scope>NUCLEOTIDE SEQUENCE [LARGE SCALE GENOMIC DNA]</scope>
    <source>
        <strain evidence="3 4">B22-T-1</strain>
    </source>
</reference>
<protein>
    <recommendedName>
        <fullName evidence="2">DUF7082 domain-containing protein</fullName>
    </recommendedName>
</protein>
<evidence type="ECO:0000313" key="4">
    <source>
        <dbReference type="Proteomes" id="UP000241462"/>
    </source>
</evidence>
<dbReference type="InParanoid" id="A0A2T2ZX19"/>
<feature type="compositionally biased region" description="Low complexity" evidence="1">
    <location>
        <begin position="98"/>
        <end position="116"/>
    </location>
</feature>
<evidence type="ECO:0000259" key="2">
    <source>
        <dbReference type="Pfam" id="PF23305"/>
    </source>
</evidence>
<sequence length="834" mass="89227">MSFPEHSAPYTPYKPTSSSHCYFGRTKTQTAFSLKTTTLELDSDALESPDTITLRYEEEAAARANGGGGDLRGGSSPELLPMAAFKPQPPQMHGFPESPYSQYSPQSLPQSHLQQQNENAASQMNQLAYAANNAAAVAANSQTPYNFALPPSGFSSQGSQPSAGPSGTKVQLRISGHYDILSLASTTPFAWVLFGNAPQKTPAQILKESQDASGACTYCITAEAPPFMVTNWQATPSVPLTVVIESAEGNELARVASAGSFTYTDAAGGAADLSQGAGSPPDDSITRRSITRTPPSHEHETSALQVNSPPSLTVRTSATTSPTAEHIPGSHQLAHHHDVADTATNTYGYPPGAVASTQSQLQVPQTQSSTSFGSATAYNQANDTMLHAYRTSNNYAHHHNQHHYQRSPTSLRSPHHGLGGWVTYGGLDGRSSGYSSAHHTSITRPSLTPSGPVPIGTPTLVRTTSLPQGNPTLGMAAGYSPFTSHHKAQLHIQGNLDSMAMNWTGEEWENKRRIVMFKRSQNGSRLTATFRAVPVNERPPNNIYVSCIWWEEKQECFVTSVDTIHLLEQLVAAPDRFTVEEKNRIRRNLEGFKPLTVSKAKAESEAFFKIIMGFGNPKPRNIEKDVKVFPWKILASALKKIISKYSASPSSTISQSTHHPHILTTVNASTYGLPPTPTTATDPTSATGYMGGGAGLSHHGSLSDSIPSPRSLTGGMHSSWAVGYGHQGRHVGRALSPTGGVIKTTSPDPSSSLRLSALPAAYDGRNSQSTMSSHYGMPAPSSHHGLSRTQQGHTASQWDYSVNAISDTTGTYSGTRGGYDYGYGDGVKPDNMIR</sequence>
<dbReference type="OrthoDB" id="1751210at2759"/>
<accession>A0A2T2ZX19</accession>
<evidence type="ECO:0000256" key="1">
    <source>
        <dbReference type="SAM" id="MobiDB-lite"/>
    </source>
</evidence>
<dbReference type="InterPro" id="IPR055509">
    <property type="entry name" value="DUF7082"/>
</dbReference>
<feature type="region of interest" description="Disordered" evidence="1">
    <location>
        <begin position="269"/>
        <end position="332"/>
    </location>
</feature>
<name>A0A2T2ZX19_9PEZI</name>
<dbReference type="EMBL" id="KZ678592">
    <property type="protein sequence ID" value="PSR78781.1"/>
    <property type="molecule type" value="Genomic_DNA"/>
</dbReference>
<feature type="region of interest" description="Disordered" evidence="1">
    <location>
        <begin position="149"/>
        <end position="168"/>
    </location>
</feature>
<feature type="compositionally biased region" description="Polar residues" evidence="1">
    <location>
        <begin position="302"/>
        <end position="323"/>
    </location>
</feature>
<dbReference type="PANTHER" id="PTHR39463:SF1">
    <property type="entry name" value="MEDUSA"/>
    <property type="match status" value="1"/>
</dbReference>
<feature type="compositionally biased region" description="Low complexity" evidence="1">
    <location>
        <begin position="150"/>
        <end position="167"/>
    </location>
</feature>
<organism evidence="3 4">
    <name type="scientific">Coniella lustricola</name>
    <dbReference type="NCBI Taxonomy" id="2025994"/>
    <lineage>
        <taxon>Eukaryota</taxon>
        <taxon>Fungi</taxon>
        <taxon>Dikarya</taxon>
        <taxon>Ascomycota</taxon>
        <taxon>Pezizomycotina</taxon>
        <taxon>Sordariomycetes</taxon>
        <taxon>Sordariomycetidae</taxon>
        <taxon>Diaporthales</taxon>
        <taxon>Schizoparmaceae</taxon>
        <taxon>Coniella</taxon>
    </lineage>
</organism>
<feature type="region of interest" description="Disordered" evidence="1">
    <location>
        <begin position="62"/>
        <end position="120"/>
    </location>
</feature>